<feature type="compositionally biased region" description="Basic and acidic residues" evidence="1">
    <location>
        <begin position="405"/>
        <end position="414"/>
    </location>
</feature>
<protein>
    <recommendedName>
        <fullName evidence="4">Cell surface protein</fullName>
    </recommendedName>
</protein>
<evidence type="ECO:0000313" key="2">
    <source>
        <dbReference type="EMBL" id="PHH77898.1"/>
    </source>
</evidence>
<feature type="compositionally biased region" description="Polar residues" evidence="1">
    <location>
        <begin position="169"/>
        <end position="178"/>
    </location>
</feature>
<feature type="compositionally biased region" description="Low complexity" evidence="1">
    <location>
        <begin position="418"/>
        <end position="429"/>
    </location>
</feature>
<feature type="compositionally biased region" description="Low complexity" evidence="1">
    <location>
        <begin position="193"/>
        <end position="209"/>
    </location>
</feature>
<accession>A0A2C5YIK7</accession>
<name>A0A2C5YIK7_9HYPO</name>
<feature type="compositionally biased region" description="Polar residues" evidence="1">
    <location>
        <begin position="23"/>
        <end position="38"/>
    </location>
</feature>
<feature type="compositionally biased region" description="Basic and acidic residues" evidence="1">
    <location>
        <begin position="7"/>
        <end position="20"/>
    </location>
</feature>
<feature type="compositionally biased region" description="Polar residues" evidence="1">
    <location>
        <begin position="250"/>
        <end position="267"/>
    </location>
</feature>
<feature type="compositionally biased region" description="Low complexity" evidence="1">
    <location>
        <begin position="109"/>
        <end position="136"/>
    </location>
</feature>
<feature type="compositionally biased region" description="Basic and acidic residues" evidence="1">
    <location>
        <begin position="556"/>
        <end position="569"/>
    </location>
</feature>
<comment type="caution">
    <text evidence="2">The sequence shown here is derived from an EMBL/GenBank/DDBJ whole genome shotgun (WGS) entry which is preliminary data.</text>
</comment>
<dbReference type="OrthoDB" id="2590867at2759"/>
<feature type="compositionally biased region" description="Low complexity" evidence="1">
    <location>
        <begin position="39"/>
        <end position="59"/>
    </location>
</feature>
<reference evidence="2 3" key="1">
    <citation type="submission" date="2017-06" db="EMBL/GenBank/DDBJ databases">
        <title>Ant-infecting Ophiocordyceps genomes reveal a high diversity of potential behavioral manipulation genes and a possible major role for enterotoxins.</title>
        <authorList>
            <person name="De Bekker C."/>
            <person name="Evans H.C."/>
            <person name="Brachmann A."/>
            <person name="Hughes D.P."/>
        </authorList>
    </citation>
    <scope>NUCLEOTIDE SEQUENCE [LARGE SCALE GENOMIC DNA]</scope>
    <source>
        <strain evidence="2 3">1348a</strain>
    </source>
</reference>
<dbReference type="EMBL" id="NJEU01000248">
    <property type="protein sequence ID" value="PHH77898.1"/>
    <property type="molecule type" value="Genomic_DNA"/>
</dbReference>
<keyword evidence="3" id="KW-1185">Reference proteome</keyword>
<dbReference type="Proteomes" id="UP000224854">
    <property type="component" value="Unassembled WGS sequence"/>
</dbReference>
<feature type="region of interest" description="Disordered" evidence="1">
    <location>
        <begin position="1"/>
        <end position="586"/>
    </location>
</feature>
<feature type="compositionally biased region" description="Gly residues" evidence="1">
    <location>
        <begin position="359"/>
        <end position="372"/>
    </location>
</feature>
<feature type="compositionally biased region" description="Basic and acidic residues" evidence="1">
    <location>
        <begin position="327"/>
        <end position="339"/>
    </location>
</feature>
<gene>
    <name evidence="2" type="ORF">CDD82_3304</name>
</gene>
<feature type="compositionally biased region" description="Gly residues" evidence="1">
    <location>
        <begin position="473"/>
        <end position="485"/>
    </location>
</feature>
<feature type="compositionally biased region" description="Basic and acidic residues" evidence="1">
    <location>
        <begin position="237"/>
        <end position="248"/>
    </location>
</feature>
<feature type="compositionally biased region" description="Basic and acidic residues" evidence="1">
    <location>
        <begin position="90"/>
        <end position="101"/>
    </location>
</feature>
<feature type="compositionally biased region" description="Basic and acidic residues" evidence="1">
    <location>
        <begin position="502"/>
        <end position="516"/>
    </location>
</feature>
<evidence type="ECO:0008006" key="4">
    <source>
        <dbReference type="Google" id="ProtNLM"/>
    </source>
</evidence>
<feature type="compositionally biased region" description="Low complexity" evidence="1">
    <location>
        <begin position="439"/>
        <end position="472"/>
    </location>
</feature>
<feature type="compositionally biased region" description="Basic and acidic residues" evidence="1">
    <location>
        <begin position="150"/>
        <end position="161"/>
    </location>
</feature>
<dbReference type="PANTHER" id="PTHR39606">
    <property type="entry name" value="SURFACE PROTEIN, PUTATIVE-RELATED"/>
    <property type="match status" value="1"/>
</dbReference>
<organism evidence="2 3">
    <name type="scientific">Ophiocordyceps australis</name>
    <dbReference type="NCBI Taxonomy" id="1399860"/>
    <lineage>
        <taxon>Eukaryota</taxon>
        <taxon>Fungi</taxon>
        <taxon>Dikarya</taxon>
        <taxon>Ascomycota</taxon>
        <taxon>Pezizomycotina</taxon>
        <taxon>Sordariomycetes</taxon>
        <taxon>Hypocreomycetidae</taxon>
        <taxon>Hypocreales</taxon>
        <taxon>Ophiocordycipitaceae</taxon>
        <taxon>Ophiocordyceps</taxon>
    </lineage>
</organism>
<evidence type="ECO:0000256" key="1">
    <source>
        <dbReference type="SAM" id="MobiDB-lite"/>
    </source>
</evidence>
<proteinExistence type="predicted"/>
<feature type="compositionally biased region" description="Polar residues" evidence="1">
    <location>
        <begin position="210"/>
        <end position="234"/>
    </location>
</feature>
<evidence type="ECO:0000313" key="3">
    <source>
        <dbReference type="Proteomes" id="UP000224854"/>
    </source>
</evidence>
<dbReference type="AlphaFoldDB" id="A0A2C5YIK7"/>
<dbReference type="PANTHER" id="PTHR39606:SF1">
    <property type="entry name" value="CELL SURFACE PROTEIN"/>
    <property type="match status" value="1"/>
</dbReference>
<sequence>MSSIVNRVKEAVSPSRKEDAVYTDTTTGSSTQPRTDTATHGLGSNTTHSTSHSTHGSTGDNYSLGGDNRGTSGPASRTDGPHESNLMNKADPRVDSDRDYSKNMGANPHGTASTGTGVAGTTGTSGTHGTHGTTGLHGEGPHSSGLANKADPRVDSDRDGSRNMGANPHGTTDTTHSAAHSVGAPGTASALDTGAAGSFGTTSGHSSAGQYGTHSATGTGPASTTQGPHGSNLANKADPRVDSDRDGSRTLGSNPQDRSGTRDTTGSHGYGHNTAGLAAGAGAGAGAGAAAAGHHSTSHGTDSANRGLGGPASKTDGPHESNVANKMDPRIDSDRDHSKNMGANPHGTATTGASDTTHGTGGGAFFTGGQTGTHGTEHTGSTRTHGAPEGTHGPHDSRAANAADPRVDSDRDGSRNMGTTGHHGTTGTHTGHHDHGTTDTHTGTTGSHTGHHGTTGTHTGATGTHAPHTGTTGSHGMGTGAGAGLGAAQSHTGPAPNTAGPHKSDLLNKLDPRVDSNLDGSRTVGGNKTDDSRDATRKHKDPTDAAQVPPSVLQKHVGDVELQHDDHTHQRAKRHSISHQEQHRGL</sequence>